<dbReference type="GO" id="GO:0016616">
    <property type="term" value="F:oxidoreductase activity, acting on the CH-OH group of donors, NAD or NADP as acceptor"/>
    <property type="evidence" value="ECO:0007669"/>
    <property type="project" value="TreeGrafter"/>
</dbReference>
<gene>
    <name evidence="3" type="ORF">EDD41_0686</name>
</gene>
<organism evidence="3 4">
    <name type="scientific">Luteococcus japonicus</name>
    <dbReference type="NCBI Taxonomy" id="33984"/>
    <lineage>
        <taxon>Bacteria</taxon>
        <taxon>Bacillati</taxon>
        <taxon>Actinomycetota</taxon>
        <taxon>Actinomycetes</taxon>
        <taxon>Propionibacteriales</taxon>
        <taxon>Propionibacteriaceae</taxon>
        <taxon>Luteococcus</taxon>
    </lineage>
</organism>
<proteinExistence type="inferred from homology"/>
<dbReference type="PRINTS" id="PR00080">
    <property type="entry name" value="SDRFAMILY"/>
</dbReference>
<dbReference type="FunFam" id="3.40.50.720:FF:000173">
    <property type="entry name" value="3-oxoacyl-[acyl-carrier protein] reductase"/>
    <property type="match status" value="1"/>
</dbReference>
<keyword evidence="2" id="KW-0560">Oxidoreductase</keyword>
<comment type="caution">
    <text evidence="3">The sequence shown here is derived from an EMBL/GenBank/DDBJ whole genome shotgun (WGS) entry which is preliminary data.</text>
</comment>
<evidence type="ECO:0000256" key="1">
    <source>
        <dbReference type="ARBA" id="ARBA00006484"/>
    </source>
</evidence>
<dbReference type="Gene3D" id="3.40.50.720">
    <property type="entry name" value="NAD(P)-binding Rossmann-like Domain"/>
    <property type="match status" value="1"/>
</dbReference>
<dbReference type="AlphaFoldDB" id="A0A3N1ZTQ1"/>
<reference evidence="3 4" key="1">
    <citation type="submission" date="2018-11" db="EMBL/GenBank/DDBJ databases">
        <title>Sequencing the genomes of 1000 actinobacteria strains.</title>
        <authorList>
            <person name="Klenk H.-P."/>
        </authorList>
    </citation>
    <scope>NUCLEOTIDE SEQUENCE [LARGE SCALE GENOMIC DNA]</scope>
    <source>
        <strain evidence="3 4">DSM 10546</strain>
    </source>
</reference>
<name>A0A3N1ZTQ1_9ACTN</name>
<evidence type="ECO:0000256" key="2">
    <source>
        <dbReference type="ARBA" id="ARBA00023002"/>
    </source>
</evidence>
<evidence type="ECO:0000313" key="4">
    <source>
        <dbReference type="Proteomes" id="UP000275749"/>
    </source>
</evidence>
<protein>
    <submittedName>
        <fullName evidence="3">NAD(P)-dependent dehydrogenase (Short-subunit alcohol dehydrogenase family)</fullName>
    </submittedName>
</protein>
<dbReference type="PANTHER" id="PTHR42760:SF133">
    <property type="entry name" value="3-OXOACYL-[ACYL-CARRIER-PROTEIN] REDUCTASE"/>
    <property type="match status" value="1"/>
</dbReference>
<dbReference type="Pfam" id="PF13561">
    <property type="entry name" value="adh_short_C2"/>
    <property type="match status" value="1"/>
</dbReference>
<comment type="similarity">
    <text evidence="1">Belongs to the short-chain dehydrogenases/reductases (SDR) family.</text>
</comment>
<dbReference type="InterPro" id="IPR036291">
    <property type="entry name" value="NAD(P)-bd_dom_sf"/>
</dbReference>
<sequence length="258" mass="26551">MGYGTGVGTRTAVVTGASSLKGIGYNAALRFAREGWAVAMLDINEDGVRTAAQAVKDEVPGAQVESFVANVADPASVEQAAQAIKESGLPPVGALANIAGIPSPKGFLEIGLDEWNRVLAVNLTGSFLLGQALVPQMIEGGYGRVVNMSSVTAQHGGGVFSKTSYAAAKAGVLGLTRGMARELAQYGITVNAVAPGVVDTEIRIGSSDETERALAEAVPLKRQAQPWEIAALVCWLSSEDSGYITGCTHSINGGTYIA</sequence>
<dbReference type="RefSeq" id="WP_123574958.1">
    <property type="nucleotide sequence ID" value="NZ_RKHG01000001.1"/>
</dbReference>
<dbReference type="PRINTS" id="PR00081">
    <property type="entry name" value="GDHRDH"/>
</dbReference>
<dbReference type="EMBL" id="RKHG01000001">
    <property type="protein sequence ID" value="ROR53532.1"/>
    <property type="molecule type" value="Genomic_DNA"/>
</dbReference>
<dbReference type="Proteomes" id="UP000275749">
    <property type="component" value="Unassembled WGS sequence"/>
</dbReference>
<dbReference type="PANTHER" id="PTHR42760">
    <property type="entry name" value="SHORT-CHAIN DEHYDROGENASES/REDUCTASES FAMILY MEMBER"/>
    <property type="match status" value="1"/>
</dbReference>
<evidence type="ECO:0000313" key="3">
    <source>
        <dbReference type="EMBL" id="ROR53532.1"/>
    </source>
</evidence>
<dbReference type="SUPFAM" id="SSF51735">
    <property type="entry name" value="NAD(P)-binding Rossmann-fold domains"/>
    <property type="match status" value="1"/>
</dbReference>
<dbReference type="InterPro" id="IPR002347">
    <property type="entry name" value="SDR_fam"/>
</dbReference>
<accession>A0A3N1ZTQ1</accession>